<name>A0ABT4IS05_9GAMM</name>
<sequence length="54" mass="6112">MQESLPLPDRPTLPLVPSDEMQCLPDEAYEGLAVRDATLIKHVERLEDIIKSTH</sequence>
<evidence type="ECO:0000313" key="2">
    <source>
        <dbReference type="Proteomes" id="UP001321125"/>
    </source>
</evidence>
<comment type="caution">
    <text evidence="1">The sequence shown here is derived from an EMBL/GenBank/DDBJ whole genome shotgun (WGS) entry which is preliminary data.</text>
</comment>
<accession>A0ABT4IS05</accession>
<keyword evidence="2" id="KW-1185">Reference proteome</keyword>
<dbReference type="RefSeq" id="WP_268901276.1">
    <property type="nucleotide sequence ID" value="NZ_JAKNQT010000001.1"/>
</dbReference>
<dbReference type="Proteomes" id="UP001321125">
    <property type="component" value="Unassembled WGS sequence"/>
</dbReference>
<evidence type="ECO:0000313" key="1">
    <source>
        <dbReference type="EMBL" id="MCZ0926445.1"/>
    </source>
</evidence>
<protein>
    <submittedName>
        <fullName evidence="1">Uncharacterized protein</fullName>
    </submittedName>
</protein>
<organism evidence="1 2">
    <name type="scientific">Vreelandella janggokensis</name>
    <dbReference type="NCBI Taxonomy" id="370767"/>
    <lineage>
        <taxon>Bacteria</taxon>
        <taxon>Pseudomonadati</taxon>
        <taxon>Pseudomonadota</taxon>
        <taxon>Gammaproteobacteria</taxon>
        <taxon>Oceanospirillales</taxon>
        <taxon>Halomonadaceae</taxon>
        <taxon>Vreelandella</taxon>
    </lineage>
</organism>
<reference evidence="1 2" key="1">
    <citation type="submission" date="2022-02" db="EMBL/GenBank/DDBJ databases">
        <title>Study of halophilic communities from a Mexican lake.</title>
        <authorList>
            <person name="Hernandez-Soto L.M."/>
            <person name="Martinez-Abarca F."/>
            <person name="Ramirez-Saad H.C."/>
            <person name="Aguirre-Garrido J.F."/>
        </authorList>
    </citation>
    <scope>NUCLEOTIDE SEQUENCE [LARGE SCALE GENOMIC DNA]</scope>
    <source>
        <strain evidence="1 2">Hjan13</strain>
    </source>
</reference>
<dbReference type="EMBL" id="JAKNQU010000002">
    <property type="protein sequence ID" value="MCZ0926445.1"/>
    <property type="molecule type" value="Genomic_DNA"/>
</dbReference>
<gene>
    <name evidence="1" type="ORF">L0635_05030</name>
</gene>
<proteinExistence type="predicted"/>